<dbReference type="Gene3D" id="2.30.29.30">
    <property type="entry name" value="Pleckstrin-homology domain (PH domain)/Phosphotyrosine-binding domain (PTB)"/>
    <property type="match status" value="3"/>
</dbReference>
<dbReference type="FunFam" id="1.20.80.10:FF:000021">
    <property type="entry name" value="pleckstrin homology domain-containing family H member 2"/>
    <property type="match status" value="1"/>
</dbReference>
<dbReference type="PANTHER" id="PTHR22903">
    <property type="entry name" value="PLEKHH PROTEIN"/>
    <property type="match status" value="1"/>
</dbReference>
<dbReference type="SMART" id="SM00233">
    <property type="entry name" value="PH"/>
    <property type="match status" value="2"/>
</dbReference>
<dbReference type="Pfam" id="PF21989">
    <property type="entry name" value="RA_2"/>
    <property type="match status" value="1"/>
</dbReference>
<sequence length="1729" mass="191501">MLQGLRSDGMAEGDECAGGEWKEKYMALEALLFKFRGQMSVIRELTAEKILHSNDPDTPAHPPSWNGQRVDTHSNTVSTPEATVDALHRAVQKQLKAVYTGHDKATIANPFVLPMRKRTTVARIQQHELQGSSASHEQGACGFAWGGEGLAAGGMGEPAPARESAPAAATARESAPVATEEVGTECPLPTRKRRKRRRKASIPQDPEASPESAPAREFAPESVPACGSTSVPTDEVGTEPRRPSPSCPLSLIRPRRPSPSCPLSLIRPRRPLPLVRPAAVAAQVVCPAAICPAAAIQAFCPAAAAQAANPATTAQAMQQLEKQVLEAERRAFEANQQVQWMEERLKASDIQSSDSELQLFRRCQNLQVVLKEKDELIAALEKQLEEQKQNRIQDAKTVEEKAAKIKEWVMRKLNEFDIENASLREINQQQEAEIQYLRRQLPVMEQTLGSGVPVQPSVGEARRLSSLTFGCFQNRGKIPKVLTGPEPSQKSIGTLPDRDHTRMDCRRPSTDSGIKQNCPETECAGRCSKGGSEDEGERDSPGHMLSCGVSSVLSSAASEGERSLFGGLHFSRPTSETYHTASDDSSSLFDDDMQRVECSRLFLPGTKSASKKDSEKTEDGSSDELNKRFQSQCLDSSSSSSDTNTSSPVLTPALTPKRPTPSHDTQDTPASPKQPRLRNPNAFNVSLALAKKHMSQPPLYSEAAHGRTRNAISMLRPLRPQETDMDQDQKMETGEREHTDVPSAEVPPEEPETPLSSAAVPGSKPPTPPLHRLPSWESRIYAVAKSGIRLSETSCTDVANKDSAHTSSCPAYMLYTSLIYRNTNTPVFTTIKGKATLLNNSQFSDESSSSEEEDSSEEDSSEECQSNSGEEDNLQTSGSESHKSSSQGSPRSLKRAVSLSSMTSESDYAIPPDAYSTDTECSEPENKLPKTCSFSSDNGKSESMEKSGYLLKMVKTWKKTWKRHWFVLKDGELLYYKSPSDVIHKPQGQIELNACSTIARGDGKQMLQVVTGKSVCNLKADSPNLLEEWLRVLQSVLRIKAASPLFTHPDIRPIMKGHLTKVKHGYSKHVWCALFGKTLYYFRSQEDKFPLGQIKLWEARVEEVHKSCDLSEVSAQYTLSIQSMSQGPTYLLINSPHEKTAWFYHLSVAAGTAVGQVGTEFEQLVGKLLNKQGDPGSPLWRHQTLCFTKEGLSSPLTTLPSQALQTEAIKLFKTCQLFINVEIDTPAIDYHVSLAQCALQVCLAHPELQNEIYCQLIKQTQKRQPHGPPKTLQGWQFLALCVGLFLPTHPILWYLQVHLKRHGDSRTEVGKYAIYCQRSLERTQQKGDRQARSSRMEILSILLRNPYHHSLPFSVPVHFLNNTYQVVGFDASTTVEEFQSRLNQDTGMRKTGQSGFSLYSDDPTGKDLEHCLQGNLKICDIIAKWEQASKEQHTGKSENARTVKLTYKNRLYFSQQMRGETERERLLLAYQTNEEITAGHFPVNKELALEMAALLAQVEFGDFERPFSSPGGSGAAQTKSNQTLKQVLERFYPKHYRHTCTEEQMRQLLQKLSTRWASLRGRSSSECIRIYLTVARKWSFFGAKLFEAEPVTSSPQKNVHVWLAVHEDGVSILEFNSIKVLASYPHKSIVTFGACGQDFMLVVALSSGTNASKDKSTEKHLFAMTPSKVRDLTLLIANYINCTQQQKAAVHHLSAPALLLAMSGEMKNKESRSKSPPAACRPSKAPTLL</sequence>
<reference evidence="8 9" key="1">
    <citation type="submission" date="2018-10" db="EMBL/GenBank/DDBJ databases">
        <title>Genome assembly for a Yunnan-Guizhou Plateau 3E fish, Anabarilius grahami (Regan), and its evolutionary and genetic applications.</title>
        <authorList>
            <person name="Jiang W."/>
        </authorList>
    </citation>
    <scope>NUCLEOTIDE SEQUENCE [LARGE SCALE GENOMIC DNA]</scope>
    <source>
        <strain evidence="8">AG-KIZ</strain>
        <tissue evidence="8">Muscle</tissue>
    </source>
</reference>
<dbReference type="Pfam" id="PF00784">
    <property type="entry name" value="MyTH4"/>
    <property type="match status" value="1"/>
</dbReference>
<feature type="compositionally biased region" description="Acidic residues" evidence="4">
    <location>
        <begin position="848"/>
        <end position="862"/>
    </location>
</feature>
<accession>A0A3N0XPQ7</accession>
<gene>
    <name evidence="8" type="ORF">DPX16_12738</name>
</gene>
<feature type="domain" description="MyTH4" evidence="7">
    <location>
        <begin position="1187"/>
        <end position="1342"/>
    </location>
</feature>
<dbReference type="SMART" id="SM00139">
    <property type="entry name" value="MyTH4"/>
    <property type="match status" value="1"/>
</dbReference>
<feature type="region of interest" description="Disordered" evidence="4">
    <location>
        <begin position="52"/>
        <end position="77"/>
    </location>
</feature>
<feature type="compositionally biased region" description="Basic residues" evidence="4">
    <location>
        <begin position="190"/>
        <end position="200"/>
    </location>
</feature>
<evidence type="ECO:0000259" key="5">
    <source>
        <dbReference type="PROSITE" id="PS50003"/>
    </source>
</evidence>
<dbReference type="InterPro" id="IPR001849">
    <property type="entry name" value="PH_domain"/>
</dbReference>
<dbReference type="Gene3D" id="1.20.80.10">
    <property type="match status" value="1"/>
</dbReference>
<feature type="region of interest" description="Disordered" evidence="4">
    <location>
        <begin position="1709"/>
        <end position="1729"/>
    </location>
</feature>
<keyword evidence="1" id="KW-0677">Repeat</keyword>
<feature type="compositionally biased region" description="Polar residues" evidence="4">
    <location>
        <begin position="510"/>
        <end position="519"/>
    </location>
</feature>
<feature type="compositionally biased region" description="Basic and acidic residues" evidence="4">
    <location>
        <begin position="610"/>
        <end position="627"/>
    </location>
</feature>
<feature type="region of interest" description="Disordered" evidence="4">
    <location>
        <begin position="842"/>
        <end position="941"/>
    </location>
</feature>
<protein>
    <submittedName>
        <fullName evidence="8">Pleckstrin homology domain-containing family H member 2</fullName>
    </submittedName>
</protein>
<evidence type="ECO:0000256" key="2">
    <source>
        <dbReference type="ARBA" id="ARBA00023054"/>
    </source>
</evidence>
<feature type="region of interest" description="Disordered" evidence="4">
    <location>
        <begin position="480"/>
        <end position="543"/>
    </location>
</feature>
<dbReference type="Pfam" id="PF00169">
    <property type="entry name" value="PH"/>
    <property type="match status" value="2"/>
</dbReference>
<dbReference type="SMART" id="SM00295">
    <property type="entry name" value="B41"/>
    <property type="match status" value="1"/>
</dbReference>
<comment type="caution">
    <text evidence="8">The sequence shown here is derived from an EMBL/GenBank/DDBJ whole genome shotgun (WGS) entry which is preliminary data.</text>
</comment>
<dbReference type="Proteomes" id="UP000281406">
    <property type="component" value="Unassembled WGS sequence"/>
</dbReference>
<feature type="compositionally biased region" description="Low complexity" evidence="4">
    <location>
        <begin position="635"/>
        <end position="647"/>
    </location>
</feature>
<keyword evidence="9" id="KW-1185">Reference proteome</keyword>
<dbReference type="CDD" id="cd13282">
    <property type="entry name" value="PH1_PLEKHH1_PLEKHH2"/>
    <property type="match status" value="1"/>
</dbReference>
<organism evidence="8 9">
    <name type="scientific">Anabarilius grahami</name>
    <name type="common">Kanglang fish</name>
    <name type="synonym">Barilius grahami</name>
    <dbReference type="NCBI Taxonomy" id="495550"/>
    <lineage>
        <taxon>Eukaryota</taxon>
        <taxon>Metazoa</taxon>
        <taxon>Chordata</taxon>
        <taxon>Craniata</taxon>
        <taxon>Vertebrata</taxon>
        <taxon>Euteleostomi</taxon>
        <taxon>Actinopterygii</taxon>
        <taxon>Neopterygii</taxon>
        <taxon>Teleostei</taxon>
        <taxon>Ostariophysi</taxon>
        <taxon>Cypriniformes</taxon>
        <taxon>Xenocyprididae</taxon>
        <taxon>Xenocypridinae</taxon>
        <taxon>Xenocypridinae incertae sedis</taxon>
        <taxon>Anabarilius</taxon>
    </lineage>
</organism>
<dbReference type="SUPFAM" id="SSF47031">
    <property type="entry name" value="Second domain of FERM"/>
    <property type="match status" value="1"/>
</dbReference>
<dbReference type="InterPro" id="IPR000857">
    <property type="entry name" value="MyTH4_dom"/>
</dbReference>
<dbReference type="InterPro" id="IPR014352">
    <property type="entry name" value="FERM/acyl-CoA-bd_prot_sf"/>
</dbReference>
<dbReference type="InterPro" id="IPR000299">
    <property type="entry name" value="FERM_domain"/>
</dbReference>
<dbReference type="CDD" id="cd00821">
    <property type="entry name" value="PH"/>
    <property type="match status" value="1"/>
</dbReference>
<evidence type="ECO:0000259" key="6">
    <source>
        <dbReference type="PROSITE" id="PS50057"/>
    </source>
</evidence>
<feature type="domain" description="PH" evidence="5">
    <location>
        <begin position="1052"/>
        <end position="1151"/>
    </location>
</feature>
<proteinExistence type="predicted"/>
<evidence type="ECO:0000256" key="3">
    <source>
        <dbReference type="SAM" id="Coils"/>
    </source>
</evidence>
<dbReference type="GO" id="GO:0030835">
    <property type="term" value="P:negative regulation of actin filament depolymerization"/>
    <property type="evidence" value="ECO:0007669"/>
    <property type="project" value="TreeGrafter"/>
</dbReference>
<dbReference type="GO" id="GO:0005856">
    <property type="term" value="C:cytoskeleton"/>
    <property type="evidence" value="ECO:0007669"/>
    <property type="project" value="InterPro"/>
</dbReference>
<keyword evidence="2 3" id="KW-0175">Coiled coil</keyword>
<dbReference type="PROSITE" id="PS50003">
    <property type="entry name" value="PH_DOMAIN"/>
    <property type="match status" value="2"/>
</dbReference>
<evidence type="ECO:0000313" key="9">
    <source>
        <dbReference type="Proteomes" id="UP000281406"/>
    </source>
</evidence>
<name>A0A3N0XPQ7_ANAGA</name>
<dbReference type="InterPro" id="IPR038185">
    <property type="entry name" value="MyTH4_dom_sf"/>
</dbReference>
<dbReference type="OrthoDB" id="6285196at2759"/>
<dbReference type="SUPFAM" id="SSF50729">
    <property type="entry name" value="PH domain-like"/>
    <property type="match status" value="2"/>
</dbReference>
<dbReference type="GO" id="GO:0003779">
    <property type="term" value="F:actin binding"/>
    <property type="evidence" value="ECO:0007669"/>
    <property type="project" value="TreeGrafter"/>
</dbReference>
<feature type="domain" description="FERM" evidence="6">
    <location>
        <begin position="1353"/>
        <end position="1687"/>
    </location>
</feature>
<feature type="compositionally biased region" description="Low complexity" evidence="4">
    <location>
        <begin position="157"/>
        <end position="179"/>
    </location>
</feature>
<dbReference type="CDD" id="cd14473">
    <property type="entry name" value="FERM_B-lobe"/>
    <property type="match status" value="1"/>
</dbReference>
<dbReference type="InterPro" id="IPR035963">
    <property type="entry name" value="FERM_2"/>
</dbReference>
<feature type="compositionally biased region" description="Basic and acidic residues" evidence="4">
    <location>
        <begin position="719"/>
        <end position="740"/>
    </location>
</feature>
<dbReference type="PROSITE" id="PS50057">
    <property type="entry name" value="FERM_3"/>
    <property type="match status" value="1"/>
</dbReference>
<dbReference type="CDD" id="cd17179">
    <property type="entry name" value="FERM_F1_PLEKHH2"/>
    <property type="match status" value="1"/>
</dbReference>
<evidence type="ECO:0000256" key="4">
    <source>
        <dbReference type="SAM" id="MobiDB-lite"/>
    </source>
</evidence>
<dbReference type="GO" id="GO:0005737">
    <property type="term" value="C:cytoplasm"/>
    <property type="evidence" value="ECO:0007669"/>
    <property type="project" value="TreeGrafter"/>
</dbReference>
<dbReference type="InterPro" id="IPR011993">
    <property type="entry name" value="PH-like_dom_sf"/>
</dbReference>
<dbReference type="PROSITE" id="PS51016">
    <property type="entry name" value="MYTH4"/>
    <property type="match status" value="1"/>
</dbReference>
<dbReference type="InterPro" id="IPR019749">
    <property type="entry name" value="Band_41_domain"/>
</dbReference>
<dbReference type="Pfam" id="PF00373">
    <property type="entry name" value="FERM_M"/>
    <property type="match status" value="1"/>
</dbReference>
<feature type="region of interest" description="Disordered" evidence="4">
    <location>
        <begin position="152"/>
        <end position="253"/>
    </location>
</feature>
<feature type="region of interest" description="Disordered" evidence="4">
    <location>
        <begin position="694"/>
        <end position="772"/>
    </location>
</feature>
<feature type="region of interest" description="Disordered" evidence="4">
    <location>
        <begin position="606"/>
        <end position="679"/>
    </location>
</feature>
<dbReference type="PANTHER" id="PTHR22903:SF3">
    <property type="entry name" value="PLECKSTRIN HOMOLOGY DOMAIN-CONTAINING FAMILY H MEMBER 2"/>
    <property type="match status" value="1"/>
</dbReference>
<dbReference type="InterPro" id="IPR019748">
    <property type="entry name" value="FERM_central"/>
</dbReference>
<dbReference type="Gene3D" id="1.25.40.530">
    <property type="entry name" value="MyTH4 domain"/>
    <property type="match status" value="1"/>
</dbReference>
<feature type="domain" description="PH" evidence="5">
    <location>
        <begin position="943"/>
        <end position="1038"/>
    </location>
</feature>
<feature type="compositionally biased region" description="Basic and acidic residues" evidence="4">
    <location>
        <begin position="496"/>
        <end position="509"/>
    </location>
</feature>
<dbReference type="Gene3D" id="3.10.20.90">
    <property type="entry name" value="Phosphatidylinositol 3-kinase Catalytic Subunit, Chain A, domain 1"/>
    <property type="match status" value="1"/>
</dbReference>
<evidence type="ECO:0000256" key="1">
    <source>
        <dbReference type="ARBA" id="ARBA00022737"/>
    </source>
</evidence>
<feature type="compositionally biased region" description="Polar residues" evidence="4">
    <location>
        <begin position="65"/>
        <end position="77"/>
    </location>
</feature>
<feature type="coiled-coil region" evidence="3">
    <location>
        <begin position="363"/>
        <end position="440"/>
    </location>
</feature>
<evidence type="ECO:0000313" key="8">
    <source>
        <dbReference type="EMBL" id="ROI98696.1"/>
    </source>
</evidence>
<evidence type="ECO:0000259" key="7">
    <source>
        <dbReference type="PROSITE" id="PS51016"/>
    </source>
</evidence>
<dbReference type="EMBL" id="RJVU01065935">
    <property type="protein sequence ID" value="ROI98696.1"/>
    <property type="molecule type" value="Genomic_DNA"/>
</dbReference>